<accession>A0A9E9C742</accession>
<sequence>MVTNAEQQRIHDNAQGKANWYRWGSYLSERQWGTVREDYSDYGDAWNYFPHDQARSRAYRWGEDGLGGFCDENGEVCFALAFWNGQDPILKERLFGLTNSEGNHGEDVKEYYFYVDNTPSHAYMRWRYKYPQQAYPYDELVRVNGERSRQQPEYELIDTGIFEGDRYFDIEAEYAKASPEEICIRLHIANRGSNPAPLDVLPTLWLRNTWSWKGEQPPGHLFRADAGIIQLKHPALGTRWLYCDAFQGQTPTLLFTNNETNCKRIFNSANPTPYVKDAFHTYLIDGDRAAVNPQLIGTKAAAHYHLTVPAQQTVTVQLRFTNQPVDAAFNDDFDKVFHQRQQEADEFYATLLPHASPDDRLVQRQAIAALLWSKQFYYYDVYTWLQGDPAEPKPSAFRLTGRNAHWQMLYAKDVISMPDAWEYPWFAAWDWSFHCVVLSLVDVHFAKQQLLLLCGKRYTNLNGQIPAYEWAFGDVNPPIQAWAAWKVYQYEKETTGIGDRVFLEQIFHRVLGNYYWWTNLEDKGENDLFQGGFLGLDNITIFNRSAPLPTGGYLEQADGTAWMGMFSLNLLRIAIELGCYDRVYRQMACIFLRHALSIAQAMNQIGQDNQLSLWDEADGFYFSALVLPDGQEIRIQVYSLEGLAPLFAVAIFEPEPFTLEPELKEDLDWLEQKRPDLFDNCAFLSVPGETERILFAIAKPDQLKRILSHLLNEDEFLSPYGIRSLSRYHLEHPYVLNYQGHSYSVNYEPAESTTGDFGGNSNWRGPIWFPMNYLLIESLQRYYRYFGDSFQVECPTGSGKYMTLKEVAQELSQRLVNLFRKQPNGQRPMYGEIQPFQHDPHWQDLLFFHEYFHGDTGFGLGASQQTGWTALVAILIQQLNDPNFYSQL</sequence>
<dbReference type="KEGG" id="tsin:OXH18_22680"/>
<dbReference type="GO" id="GO:0009311">
    <property type="term" value="P:oligosaccharide metabolic process"/>
    <property type="evidence" value="ECO:0007669"/>
    <property type="project" value="InterPro"/>
</dbReference>
<dbReference type="InterPro" id="IPR008928">
    <property type="entry name" value="6-hairpin_glycosidase_sf"/>
</dbReference>
<evidence type="ECO:0000259" key="4">
    <source>
        <dbReference type="Pfam" id="PF22422"/>
    </source>
</evidence>
<dbReference type="InterPro" id="IPR012341">
    <property type="entry name" value="6hp_glycosidase-like_sf"/>
</dbReference>
<dbReference type="Proteomes" id="UP001163152">
    <property type="component" value="Chromosome"/>
</dbReference>
<dbReference type="PANTHER" id="PTHR10412:SF11">
    <property type="entry name" value="MANNOSYL-OLIGOSACCHARIDE GLUCOSIDASE"/>
    <property type="match status" value="1"/>
</dbReference>
<dbReference type="RefSeq" id="WP_268609763.1">
    <property type="nucleotide sequence ID" value="NZ_CP113797.1"/>
</dbReference>
<dbReference type="SUPFAM" id="SSF48208">
    <property type="entry name" value="Six-hairpin glycosidases"/>
    <property type="match status" value="1"/>
</dbReference>
<dbReference type="Gene3D" id="1.50.10.10">
    <property type="match status" value="1"/>
</dbReference>
<dbReference type="InterPro" id="IPR054491">
    <property type="entry name" value="MGH1-like_GH"/>
</dbReference>
<dbReference type="GO" id="GO:0006487">
    <property type="term" value="P:protein N-linked glycosylation"/>
    <property type="evidence" value="ECO:0007669"/>
    <property type="project" value="TreeGrafter"/>
</dbReference>
<gene>
    <name evidence="5" type="ORF">OXH18_22680</name>
</gene>
<dbReference type="GO" id="GO:0004573">
    <property type="term" value="F:Glc3Man9GlcNAc2 oligosaccharide glucosidase activity"/>
    <property type="evidence" value="ECO:0007669"/>
    <property type="project" value="InterPro"/>
</dbReference>
<evidence type="ECO:0000313" key="5">
    <source>
        <dbReference type="EMBL" id="WAL59944.1"/>
    </source>
</evidence>
<name>A0A9E9C742_9CYAN</name>
<dbReference type="Pfam" id="PF22422">
    <property type="entry name" value="MGH1-like_GH"/>
    <property type="match status" value="1"/>
</dbReference>
<protein>
    <submittedName>
        <fullName evidence="5">Glucosidase</fullName>
    </submittedName>
</protein>
<dbReference type="InterPro" id="IPR004888">
    <property type="entry name" value="Glycoside_hydrolase_63"/>
</dbReference>
<evidence type="ECO:0000256" key="1">
    <source>
        <dbReference type="ARBA" id="ARBA00010833"/>
    </source>
</evidence>
<dbReference type="AlphaFoldDB" id="A0A9E9C742"/>
<feature type="domain" description="Mannosylglycerate hydrolase MGH1-like glycoside hydrolase" evidence="4">
    <location>
        <begin position="694"/>
        <end position="866"/>
    </location>
</feature>
<keyword evidence="2" id="KW-0378">Hydrolase</keyword>
<dbReference type="EMBL" id="CP113797">
    <property type="protein sequence ID" value="WAL59944.1"/>
    <property type="molecule type" value="Genomic_DNA"/>
</dbReference>
<evidence type="ECO:0000256" key="2">
    <source>
        <dbReference type="ARBA" id="ARBA00022801"/>
    </source>
</evidence>
<organism evidence="5 6">
    <name type="scientific">Thermocoleostomius sinensis A174</name>
    <dbReference type="NCBI Taxonomy" id="2016057"/>
    <lineage>
        <taxon>Bacteria</taxon>
        <taxon>Bacillati</taxon>
        <taxon>Cyanobacteriota</taxon>
        <taxon>Cyanophyceae</taxon>
        <taxon>Oculatellales</taxon>
        <taxon>Oculatellaceae</taxon>
        <taxon>Thermocoleostomius</taxon>
    </lineage>
</organism>
<dbReference type="PANTHER" id="PTHR10412">
    <property type="entry name" value="MANNOSYL-OLIGOSACCHARIDE GLUCOSIDASE"/>
    <property type="match status" value="1"/>
</dbReference>
<keyword evidence="6" id="KW-1185">Reference proteome</keyword>
<reference evidence="5" key="1">
    <citation type="submission" date="2022-12" db="EMBL/GenBank/DDBJ databases">
        <title>Polyphasic identification of a Novel Hot-Spring Cyanobacterium Ocullathermofonsia sinensis gen nov. sp. nov. and Genomic Insights on its Adaptations to the Thermal Habitat.</title>
        <authorList>
            <person name="Daroch M."/>
            <person name="Tang J."/>
            <person name="Jiang Y."/>
        </authorList>
    </citation>
    <scope>NUCLEOTIDE SEQUENCE</scope>
    <source>
        <strain evidence="5">PKUAC-SCTA174</strain>
    </source>
</reference>
<comment type="similarity">
    <text evidence="1">Belongs to the glycosyl hydrolase 63 family.</text>
</comment>
<evidence type="ECO:0000256" key="3">
    <source>
        <dbReference type="ARBA" id="ARBA00023295"/>
    </source>
</evidence>
<proteinExistence type="inferred from homology"/>
<evidence type="ECO:0000313" key="6">
    <source>
        <dbReference type="Proteomes" id="UP001163152"/>
    </source>
</evidence>
<keyword evidence="3" id="KW-0326">Glycosidase</keyword>